<evidence type="ECO:0000313" key="3">
    <source>
        <dbReference type="Proteomes" id="UP000033188"/>
    </source>
</evidence>
<accession>A0A061D5T7</accession>
<evidence type="ECO:0000256" key="1">
    <source>
        <dbReference type="SAM" id="MobiDB-lite"/>
    </source>
</evidence>
<dbReference type="VEuPathDB" id="PiroplasmaDB:BBBOND_0205300"/>
<proteinExistence type="predicted"/>
<keyword evidence="3" id="KW-1185">Reference proteome</keyword>
<organism evidence="2 3">
    <name type="scientific">Babesia bigemina</name>
    <dbReference type="NCBI Taxonomy" id="5866"/>
    <lineage>
        <taxon>Eukaryota</taxon>
        <taxon>Sar</taxon>
        <taxon>Alveolata</taxon>
        <taxon>Apicomplexa</taxon>
        <taxon>Aconoidasida</taxon>
        <taxon>Piroplasmida</taxon>
        <taxon>Babesiidae</taxon>
        <taxon>Babesia</taxon>
    </lineage>
</organism>
<feature type="region of interest" description="Disordered" evidence="1">
    <location>
        <begin position="34"/>
        <end position="55"/>
    </location>
</feature>
<dbReference type="Proteomes" id="UP000033188">
    <property type="component" value="Chromosome 2"/>
</dbReference>
<reference evidence="3" key="1">
    <citation type="submission" date="2014-06" db="EMBL/GenBank/DDBJ databases">
        <authorList>
            <person name="Aslett M."/>
            <person name="De Silva N."/>
        </authorList>
    </citation>
    <scope>NUCLEOTIDE SEQUENCE [LARGE SCALE GENOMIC DNA]</scope>
    <source>
        <strain evidence="3">Bond</strain>
    </source>
</reference>
<dbReference type="EMBL" id="LK391708">
    <property type="protein sequence ID" value="CDR95372.1"/>
    <property type="molecule type" value="Genomic_DNA"/>
</dbReference>
<protein>
    <submittedName>
        <fullName evidence="2">Uncharacterized protein</fullName>
    </submittedName>
</protein>
<dbReference type="GeneID" id="24563913"/>
<sequence length="162" mass="18296">MRYISCFTQHMRSPMHPMAKSFSFFAVNETDVEAESTTKGSPGEPCLESSREFSSSHPISRSTYYAANGKDMGDLHDHIKSSNVTWRFRAGFHRKLNGHPTSNYAIITFFANRLTTSGILKTTRLQCPLKPTKRHTLVQPSNLGHIEVFVSNDIGFVKQEKV</sequence>
<dbReference type="KEGG" id="bbig:BBBOND_0205300"/>
<dbReference type="RefSeq" id="XP_012767558.1">
    <property type="nucleotide sequence ID" value="XM_012912104.1"/>
</dbReference>
<gene>
    <name evidence="2" type="ORF">BBBOND_0205300</name>
</gene>
<dbReference type="AlphaFoldDB" id="A0A061D5T7"/>
<name>A0A061D5T7_BABBI</name>
<evidence type="ECO:0000313" key="2">
    <source>
        <dbReference type="EMBL" id="CDR95372.1"/>
    </source>
</evidence>